<evidence type="ECO:0000313" key="2">
    <source>
        <dbReference type="EMBL" id="KAI1720961.1"/>
    </source>
</evidence>
<feature type="compositionally biased region" description="Polar residues" evidence="1">
    <location>
        <begin position="153"/>
        <end position="181"/>
    </location>
</feature>
<evidence type="ECO:0000256" key="1">
    <source>
        <dbReference type="SAM" id="MobiDB-lite"/>
    </source>
</evidence>
<evidence type="ECO:0000313" key="3">
    <source>
        <dbReference type="Proteomes" id="UP001201812"/>
    </source>
</evidence>
<proteinExistence type="predicted"/>
<protein>
    <submittedName>
        <fullName evidence="2">Uncharacterized protein</fullName>
    </submittedName>
</protein>
<organism evidence="2 3">
    <name type="scientific">Ditylenchus destructor</name>
    <dbReference type="NCBI Taxonomy" id="166010"/>
    <lineage>
        <taxon>Eukaryota</taxon>
        <taxon>Metazoa</taxon>
        <taxon>Ecdysozoa</taxon>
        <taxon>Nematoda</taxon>
        <taxon>Chromadorea</taxon>
        <taxon>Rhabditida</taxon>
        <taxon>Tylenchina</taxon>
        <taxon>Tylenchomorpha</taxon>
        <taxon>Sphaerularioidea</taxon>
        <taxon>Anguinidae</taxon>
        <taxon>Anguininae</taxon>
        <taxon>Ditylenchus</taxon>
    </lineage>
</organism>
<feature type="region of interest" description="Disordered" evidence="1">
    <location>
        <begin position="259"/>
        <end position="280"/>
    </location>
</feature>
<feature type="compositionally biased region" description="Polar residues" evidence="1">
    <location>
        <begin position="194"/>
        <end position="227"/>
    </location>
</feature>
<keyword evidence="3" id="KW-1185">Reference proteome</keyword>
<sequence length="476" mass="53052">MVASGGGASLGEEMAAFRDKLVALVDMLADESKAIDERPRFGHGVLVLANNSPMPGEILKANYIKQLDPYWIQTKGARLTPSQVDQQADRPVKTDYSDSQRSDSSTEKIGIRQTEESEPKSGKPELQSSTPTKVIQSSWEFEKENPDVAKSSHPASLNASQQTEHFLSSKTVGASPSSSFGTADKSVHFKPEVTPNTTKVPLRPSQNEIPVHIQRNTQTPAKSPVNTESNGFDSVILSPGILETIKKERIVIVREERVRDDDNVSSGSSVPREPKSDPGRQGLLQQAVHNVEIHKSPTPSRATGMASRPVDVVVQRDGNNNTGELIHKETHKSVYHESQIDRTPFPSQNREKILRYHSDDEDLHYSVKRKVTEGHSNQPAPRKTSLDDPIIREAIRILEASCHMLDETAQRINSMKTEANHHRDAPSSSYPYRNTRNVLSSRFPSEVRRTYTPTLVPYETTTTTRLVRETLRTTNF</sequence>
<name>A0AAD4NEB3_9BILA</name>
<comment type="caution">
    <text evidence="2">The sequence shown here is derived from an EMBL/GenBank/DDBJ whole genome shotgun (WGS) entry which is preliminary data.</text>
</comment>
<accession>A0AAD4NEB3</accession>
<dbReference type="EMBL" id="JAKKPZ010000005">
    <property type="protein sequence ID" value="KAI1720961.1"/>
    <property type="molecule type" value="Genomic_DNA"/>
</dbReference>
<dbReference type="Proteomes" id="UP001201812">
    <property type="component" value="Unassembled WGS sequence"/>
</dbReference>
<gene>
    <name evidence="2" type="ORF">DdX_05212</name>
</gene>
<feature type="compositionally biased region" description="Polar residues" evidence="1">
    <location>
        <begin position="126"/>
        <end position="139"/>
    </location>
</feature>
<feature type="compositionally biased region" description="Basic and acidic residues" evidence="1">
    <location>
        <begin position="87"/>
        <end position="123"/>
    </location>
</feature>
<feature type="region of interest" description="Disordered" evidence="1">
    <location>
        <begin position="78"/>
        <end position="227"/>
    </location>
</feature>
<dbReference type="AlphaFoldDB" id="A0AAD4NEB3"/>
<reference evidence="2" key="1">
    <citation type="submission" date="2022-01" db="EMBL/GenBank/DDBJ databases">
        <title>Genome Sequence Resource for Two Populations of Ditylenchus destructor, the Migratory Endoparasitic Phytonematode.</title>
        <authorList>
            <person name="Zhang H."/>
            <person name="Lin R."/>
            <person name="Xie B."/>
        </authorList>
    </citation>
    <scope>NUCLEOTIDE SEQUENCE</scope>
    <source>
        <strain evidence="2">BazhouSP</strain>
    </source>
</reference>